<protein>
    <submittedName>
        <fullName evidence="2">Uncharacterized protein</fullName>
    </submittedName>
</protein>
<reference evidence="2" key="1">
    <citation type="submission" date="2018-10" db="EMBL/GenBank/DDBJ databases">
        <title>Effector identification in a new, highly contiguous assembly of the strawberry crown rot pathogen Phytophthora cactorum.</title>
        <authorList>
            <person name="Armitage A.D."/>
            <person name="Nellist C.F."/>
            <person name="Bates H."/>
            <person name="Vickerstaff R.J."/>
            <person name="Harrison R.J."/>
        </authorList>
    </citation>
    <scope>NUCLEOTIDE SEQUENCE</scope>
    <source>
        <strain evidence="2">4040</strain>
    </source>
</reference>
<evidence type="ECO:0000313" key="2">
    <source>
        <dbReference type="EMBL" id="KAG2946327.1"/>
    </source>
</evidence>
<dbReference type="Proteomes" id="UP000736787">
    <property type="component" value="Unassembled WGS sequence"/>
</dbReference>
<feature type="region of interest" description="Disordered" evidence="1">
    <location>
        <begin position="56"/>
        <end position="76"/>
    </location>
</feature>
<feature type="compositionally biased region" description="Low complexity" evidence="1">
    <location>
        <begin position="233"/>
        <end position="244"/>
    </location>
</feature>
<dbReference type="AlphaFoldDB" id="A0A8T1DYQ3"/>
<dbReference type="VEuPathDB" id="FungiDB:PC110_g9615"/>
<comment type="caution">
    <text evidence="2">The sequence shown here is derived from an EMBL/GenBank/DDBJ whole genome shotgun (WGS) entry which is preliminary data.</text>
</comment>
<feature type="region of interest" description="Disordered" evidence="1">
    <location>
        <begin position="232"/>
        <end position="287"/>
    </location>
</feature>
<accession>A0A8T1DYQ3</accession>
<feature type="region of interest" description="Disordered" evidence="1">
    <location>
        <begin position="375"/>
        <end position="401"/>
    </location>
</feature>
<evidence type="ECO:0000256" key="1">
    <source>
        <dbReference type="SAM" id="MobiDB-lite"/>
    </source>
</evidence>
<gene>
    <name evidence="2" type="ORF">PC117_g7704</name>
</gene>
<sequence>MSFSSPVDLSSYLLLHVRPVTLSPTQDEAHIRRRILEANALVDWHVSRLFEFGGAGDDSSSNNSVDAEQAPAANPDQLSYEETLERWALYDYSAFENPRRDDEMRDLFQRWRATRSKPVTVGGTVTPRSLDRAWTAFVERWNTETGAKFVRMLERREATHEHLSLGALARRVCELSWEADRMCCFVHHWEGCASCHGYGVPRPDTREWERIRAEPPLSDTEREVISRYEQALQASSRAQGARRGAPPRRVENLPPTRGLPHTPPRSPERRPQAPHGAPSYQAWDPASTRYIHDGEERRRRGDGRHDPVVEQREYRRVEGSIPRYIARYQRDPREEPGRHAGMVDQGRREEAATAQLLDRLAQPLHRVEHENAELRRRVWQQEGAARREPPREDPRNAGAWH</sequence>
<proteinExistence type="predicted"/>
<dbReference type="EMBL" id="RCMK01000160">
    <property type="protein sequence ID" value="KAG2946327.1"/>
    <property type="molecule type" value="Genomic_DNA"/>
</dbReference>
<organism evidence="2 3">
    <name type="scientific">Phytophthora cactorum</name>
    <dbReference type="NCBI Taxonomy" id="29920"/>
    <lineage>
        <taxon>Eukaryota</taxon>
        <taxon>Sar</taxon>
        <taxon>Stramenopiles</taxon>
        <taxon>Oomycota</taxon>
        <taxon>Peronosporomycetes</taxon>
        <taxon>Peronosporales</taxon>
        <taxon>Peronosporaceae</taxon>
        <taxon>Phytophthora</taxon>
    </lineage>
</organism>
<name>A0A8T1DYQ3_9STRA</name>
<feature type="compositionally biased region" description="Basic and acidic residues" evidence="1">
    <location>
        <begin position="384"/>
        <end position="395"/>
    </location>
</feature>
<evidence type="ECO:0000313" key="3">
    <source>
        <dbReference type="Proteomes" id="UP000736787"/>
    </source>
</evidence>